<dbReference type="Proteomes" id="UP001597083">
    <property type="component" value="Unassembled WGS sequence"/>
</dbReference>
<name>A0ABW3CJJ1_9ACTN</name>
<evidence type="ECO:0008006" key="3">
    <source>
        <dbReference type="Google" id="ProtNLM"/>
    </source>
</evidence>
<organism evidence="1 2">
    <name type="scientific">Actinomadura adrarensis</name>
    <dbReference type="NCBI Taxonomy" id="1819600"/>
    <lineage>
        <taxon>Bacteria</taxon>
        <taxon>Bacillati</taxon>
        <taxon>Actinomycetota</taxon>
        <taxon>Actinomycetes</taxon>
        <taxon>Streptosporangiales</taxon>
        <taxon>Thermomonosporaceae</taxon>
        <taxon>Actinomadura</taxon>
    </lineage>
</organism>
<protein>
    <recommendedName>
        <fullName evidence="3">Glycosyltransferase family 1 protein</fullName>
    </recommendedName>
</protein>
<proteinExistence type="predicted"/>
<feature type="non-terminal residue" evidence="1">
    <location>
        <position position="91"/>
    </location>
</feature>
<evidence type="ECO:0000313" key="2">
    <source>
        <dbReference type="Proteomes" id="UP001597083"/>
    </source>
</evidence>
<dbReference type="EMBL" id="JBHTIR010002413">
    <property type="protein sequence ID" value="MFD0853742.1"/>
    <property type="molecule type" value="Genomic_DNA"/>
</dbReference>
<sequence length="91" mass="9894">MTHILITSVHRIATGRSGEAIHLRCLAEALGEAGERVTVLDGPMDPGRTAGDPGAGLRELEFRVDALLRRSRPDVALLWGHRGEETAMARR</sequence>
<reference evidence="2" key="1">
    <citation type="journal article" date="2019" name="Int. J. Syst. Evol. Microbiol.">
        <title>The Global Catalogue of Microorganisms (GCM) 10K type strain sequencing project: providing services to taxonomists for standard genome sequencing and annotation.</title>
        <authorList>
            <consortium name="The Broad Institute Genomics Platform"/>
            <consortium name="The Broad Institute Genome Sequencing Center for Infectious Disease"/>
            <person name="Wu L."/>
            <person name="Ma J."/>
        </authorList>
    </citation>
    <scope>NUCLEOTIDE SEQUENCE [LARGE SCALE GENOMIC DNA]</scope>
    <source>
        <strain evidence="2">JCM 31696</strain>
    </source>
</reference>
<comment type="caution">
    <text evidence="1">The sequence shown here is derived from an EMBL/GenBank/DDBJ whole genome shotgun (WGS) entry which is preliminary data.</text>
</comment>
<accession>A0ABW3CJJ1</accession>
<gene>
    <name evidence="1" type="ORF">ACFQ07_16005</name>
</gene>
<evidence type="ECO:0000313" key="1">
    <source>
        <dbReference type="EMBL" id="MFD0853742.1"/>
    </source>
</evidence>
<keyword evidence="2" id="KW-1185">Reference proteome</keyword>